<dbReference type="InterPro" id="IPR009492">
    <property type="entry name" value="TniQ"/>
</dbReference>
<sequence length="189" mass="20821">MSSALALRTDPQPRETYYAFVGRLAAVNGVSLQDFLNDFGLPKNGFFALHGDVVDAIAQLADLNQAQVKELVTWTGLPQEGVRMAYRGEQIVSRAIRNPEVRGCPDCLRRDAKGALEPLTAMAMRGHWLLRHCHVCLLHGKMLVPLWSVTRPSVRDDVQAQLAKVFPTIIDGQLTGAVIAPSAFDNYIL</sequence>
<name>A0A1H8CJV1_9RHOB</name>
<keyword evidence="3" id="KW-1185">Reference proteome</keyword>
<dbReference type="EMBL" id="FOCI01000007">
    <property type="protein sequence ID" value="SEM95212.1"/>
    <property type="molecule type" value="Genomic_DNA"/>
</dbReference>
<evidence type="ECO:0000313" key="3">
    <source>
        <dbReference type="Proteomes" id="UP000199585"/>
    </source>
</evidence>
<dbReference type="Pfam" id="PF06527">
    <property type="entry name" value="TniQ"/>
    <property type="match status" value="1"/>
</dbReference>
<dbReference type="OrthoDB" id="7595282at2"/>
<gene>
    <name evidence="2" type="ORF">SAMN04488003_1072</name>
</gene>
<organism evidence="2 3">
    <name type="scientific">Loktanella fryxellensis</name>
    <dbReference type="NCBI Taxonomy" id="245187"/>
    <lineage>
        <taxon>Bacteria</taxon>
        <taxon>Pseudomonadati</taxon>
        <taxon>Pseudomonadota</taxon>
        <taxon>Alphaproteobacteria</taxon>
        <taxon>Rhodobacterales</taxon>
        <taxon>Roseobacteraceae</taxon>
        <taxon>Loktanella</taxon>
    </lineage>
</organism>
<dbReference type="AlphaFoldDB" id="A0A1H8CJV1"/>
<evidence type="ECO:0000313" key="2">
    <source>
        <dbReference type="EMBL" id="SEM95212.1"/>
    </source>
</evidence>
<accession>A0A1H8CJV1</accession>
<dbReference type="Proteomes" id="UP000199585">
    <property type="component" value="Unassembled WGS sequence"/>
</dbReference>
<reference evidence="2 3" key="1">
    <citation type="submission" date="2016-10" db="EMBL/GenBank/DDBJ databases">
        <authorList>
            <person name="de Groot N.N."/>
        </authorList>
    </citation>
    <scope>NUCLEOTIDE SEQUENCE [LARGE SCALE GENOMIC DNA]</scope>
    <source>
        <strain evidence="2 3">DSM 16213</strain>
    </source>
</reference>
<feature type="domain" description="TniQ" evidence="1">
    <location>
        <begin position="7"/>
        <end position="142"/>
    </location>
</feature>
<proteinExistence type="predicted"/>
<protein>
    <submittedName>
        <fullName evidence="2">TniQ protein</fullName>
    </submittedName>
</protein>
<dbReference type="STRING" id="245187.SAMN04488003_1072"/>
<evidence type="ECO:0000259" key="1">
    <source>
        <dbReference type="Pfam" id="PF06527"/>
    </source>
</evidence>